<dbReference type="GO" id="GO:0071978">
    <property type="term" value="P:bacterial-type flagellum-dependent swarming motility"/>
    <property type="evidence" value="ECO:0007669"/>
    <property type="project" value="TreeGrafter"/>
</dbReference>
<feature type="domain" description="Flagellar basal-body/hook protein C-terminal" evidence="4">
    <location>
        <begin position="206"/>
        <end position="249"/>
    </location>
</feature>
<organism evidence="6 7">
    <name type="scientific">Carboxydocella sporoproducens DSM 16521</name>
    <dbReference type="NCBI Taxonomy" id="1121270"/>
    <lineage>
        <taxon>Bacteria</taxon>
        <taxon>Bacillati</taxon>
        <taxon>Bacillota</taxon>
        <taxon>Clostridia</taxon>
        <taxon>Eubacteriales</taxon>
        <taxon>Clostridiales Family XVI. Incertae Sedis</taxon>
        <taxon>Carboxydocella</taxon>
    </lineage>
</organism>
<dbReference type="AlphaFoldDB" id="A0A1T4P2B4"/>
<sequence>MIRGLYTAASGMVAQQKRMDTIANNMANVNTAGFKRDETVVEAFPQLLLSRLNDPGIPGADKGDVRPLVGGLGTGARLQAVLPIFTQGPLRQTEAPLDVAIAGNGFFVVQTPAGEAYTRNGAFQLDEQGYLVTSAGYRVLGQGGLIRVQPGSKVVIDEQGQVTANGQPVGKLRVVTFANPQALQKLGDSLFQGTGATPLAEPVLRPGFLEQSNVNPVLEMVNMLTAMRTYEAGQKTIQAEDQLLEKAVNEVGRV</sequence>
<dbReference type="PANTHER" id="PTHR30435">
    <property type="entry name" value="FLAGELLAR PROTEIN"/>
    <property type="match status" value="1"/>
</dbReference>
<dbReference type="InterPro" id="IPR020013">
    <property type="entry name" value="Flagellar_FlgE/F/G"/>
</dbReference>
<evidence type="ECO:0000256" key="2">
    <source>
        <dbReference type="RuleBase" id="RU362116"/>
    </source>
</evidence>
<evidence type="ECO:0000259" key="4">
    <source>
        <dbReference type="Pfam" id="PF06429"/>
    </source>
</evidence>
<gene>
    <name evidence="6" type="ORF">SAMN02745885_01125</name>
</gene>
<dbReference type="InterPro" id="IPR001444">
    <property type="entry name" value="Flag_bb_rod_N"/>
</dbReference>
<evidence type="ECO:0000259" key="5">
    <source>
        <dbReference type="Pfam" id="PF22692"/>
    </source>
</evidence>
<dbReference type="Pfam" id="PF00460">
    <property type="entry name" value="Flg_bb_rod"/>
    <property type="match status" value="1"/>
</dbReference>
<dbReference type="GO" id="GO:0030694">
    <property type="term" value="C:bacterial-type flagellum basal body, rod"/>
    <property type="evidence" value="ECO:0007669"/>
    <property type="project" value="InterPro"/>
</dbReference>
<evidence type="ECO:0000313" key="6">
    <source>
        <dbReference type="EMBL" id="SJZ85609.1"/>
    </source>
</evidence>
<keyword evidence="6" id="KW-0966">Cell projection</keyword>
<comment type="similarity">
    <text evidence="1 2">Belongs to the flagella basal body rod proteins family.</text>
</comment>
<evidence type="ECO:0000256" key="1">
    <source>
        <dbReference type="ARBA" id="ARBA00009677"/>
    </source>
</evidence>
<dbReference type="NCBIfam" id="TIGR02490">
    <property type="entry name" value="flgF"/>
    <property type="match status" value="1"/>
</dbReference>
<dbReference type="InterPro" id="IPR019776">
    <property type="entry name" value="Flagellar_basal_body_rod_CS"/>
</dbReference>
<keyword evidence="6" id="KW-0282">Flagellum</keyword>
<dbReference type="InterPro" id="IPR012836">
    <property type="entry name" value="FlgF"/>
</dbReference>
<name>A0A1T4P2B4_9FIRM</name>
<dbReference type="EMBL" id="FUXM01000009">
    <property type="protein sequence ID" value="SJZ85609.1"/>
    <property type="molecule type" value="Genomic_DNA"/>
</dbReference>
<dbReference type="PANTHER" id="PTHR30435:SF19">
    <property type="entry name" value="FLAGELLAR BASAL-BODY ROD PROTEIN FLGG"/>
    <property type="match status" value="1"/>
</dbReference>
<feature type="domain" description="Flagellar basal body rod protein N-terminal" evidence="3">
    <location>
        <begin position="5"/>
        <end position="35"/>
    </location>
</feature>
<dbReference type="InterPro" id="IPR053967">
    <property type="entry name" value="LlgE_F_G-like_D1"/>
</dbReference>
<evidence type="ECO:0000313" key="7">
    <source>
        <dbReference type="Proteomes" id="UP000189933"/>
    </source>
</evidence>
<dbReference type="InterPro" id="IPR010930">
    <property type="entry name" value="Flg_bb/hook_C_dom"/>
</dbReference>
<dbReference type="InterPro" id="IPR037925">
    <property type="entry name" value="FlgE/F/G-like"/>
</dbReference>
<feature type="domain" description="Flagellar hook protein FlgE/F/G-like D1" evidence="5">
    <location>
        <begin position="100"/>
        <end position="164"/>
    </location>
</feature>
<accession>A0A1T4P2B4</accession>
<reference evidence="7" key="1">
    <citation type="submission" date="2017-02" db="EMBL/GenBank/DDBJ databases">
        <authorList>
            <person name="Varghese N."/>
            <person name="Submissions S."/>
        </authorList>
    </citation>
    <scope>NUCLEOTIDE SEQUENCE [LARGE SCALE GENOMIC DNA]</scope>
    <source>
        <strain evidence="7">DSM 16521</strain>
    </source>
</reference>
<dbReference type="Pfam" id="PF22692">
    <property type="entry name" value="LlgE_F_G_D1"/>
    <property type="match status" value="1"/>
</dbReference>
<evidence type="ECO:0000259" key="3">
    <source>
        <dbReference type="Pfam" id="PF00460"/>
    </source>
</evidence>
<protein>
    <submittedName>
        <fullName evidence="6">Flagellar basal-body rod protein FlgG</fullName>
    </submittedName>
</protein>
<dbReference type="NCBIfam" id="TIGR03506">
    <property type="entry name" value="FlgEFG_subfam"/>
    <property type="match status" value="1"/>
</dbReference>
<comment type="subcellular location">
    <subcellularLocation>
        <location evidence="2">Bacterial flagellum basal body</location>
    </subcellularLocation>
</comment>
<keyword evidence="7" id="KW-1185">Reference proteome</keyword>
<proteinExistence type="inferred from homology"/>
<dbReference type="PROSITE" id="PS00588">
    <property type="entry name" value="FLAGELLA_BB_ROD"/>
    <property type="match status" value="1"/>
</dbReference>
<dbReference type="SUPFAM" id="SSF117143">
    <property type="entry name" value="Flagellar hook protein flgE"/>
    <property type="match status" value="1"/>
</dbReference>
<dbReference type="Proteomes" id="UP000189933">
    <property type="component" value="Unassembled WGS sequence"/>
</dbReference>
<dbReference type="OrthoDB" id="9800375at2"/>
<dbReference type="RefSeq" id="WP_078665209.1">
    <property type="nucleotide sequence ID" value="NZ_FUXM01000009.1"/>
</dbReference>
<keyword evidence="2" id="KW-0975">Bacterial flagellum</keyword>
<dbReference type="Pfam" id="PF06429">
    <property type="entry name" value="Flg_bbr_C"/>
    <property type="match status" value="1"/>
</dbReference>
<keyword evidence="6" id="KW-0969">Cilium</keyword>